<dbReference type="Pfam" id="PF07963">
    <property type="entry name" value="N_methyl"/>
    <property type="match status" value="1"/>
</dbReference>
<dbReference type="NCBIfam" id="TIGR02532">
    <property type="entry name" value="IV_pilin_GFxxxE"/>
    <property type="match status" value="1"/>
</dbReference>
<evidence type="ECO:0000256" key="7">
    <source>
        <dbReference type="ARBA" id="ARBA00022692"/>
    </source>
</evidence>
<evidence type="ECO:0000256" key="4">
    <source>
        <dbReference type="ARBA" id="ARBA00022475"/>
    </source>
</evidence>
<evidence type="ECO:0000256" key="2">
    <source>
        <dbReference type="ARBA" id="ARBA00009984"/>
    </source>
</evidence>
<gene>
    <name evidence="13" type="primary">gspG</name>
    <name evidence="13" type="ORF">WKV53_05320</name>
</gene>
<keyword evidence="4" id="KW-1003">Cell membrane</keyword>
<evidence type="ECO:0000259" key="12">
    <source>
        <dbReference type="Pfam" id="PF08334"/>
    </source>
</evidence>
<comment type="caution">
    <text evidence="13">The sequence shown here is derived from an EMBL/GenBank/DDBJ whole genome shotgun (WGS) entry which is preliminary data.</text>
</comment>
<dbReference type="SUPFAM" id="SSF54523">
    <property type="entry name" value="Pili subunits"/>
    <property type="match status" value="1"/>
</dbReference>
<evidence type="ECO:0000313" key="13">
    <source>
        <dbReference type="EMBL" id="MEK7949900.1"/>
    </source>
</evidence>
<comment type="similarity">
    <text evidence="2">Belongs to the GSP G family.</text>
</comment>
<dbReference type="EMBL" id="JBBUKT010000002">
    <property type="protein sequence ID" value="MEK7949900.1"/>
    <property type="molecule type" value="Genomic_DNA"/>
</dbReference>
<evidence type="ECO:0000256" key="6">
    <source>
        <dbReference type="ARBA" id="ARBA00022519"/>
    </source>
</evidence>
<evidence type="ECO:0000256" key="3">
    <source>
        <dbReference type="ARBA" id="ARBA00020042"/>
    </source>
</evidence>
<reference evidence="13 14" key="1">
    <citation type="submission" date="2024-04" db="EMBL/GenBank/DDBJ databases">
        <title>Luteolibacter sp. isolated from soil.</title>
        <authorList>
            <person name="An J."/>
        </authorList>
    </citation>
    <scope>NUCLEOTIDE SEQUENCE [LARGE SCALE GENOMIC DNA]</scope>
    <source>
        <strain evidence="13 14">Y139</strain>
    </source>
</reference>
<keyword evidence="6" id="KW-0997">Cell inner membrane</keyword>
<evidence type="ECO:0000256" key="11">
    <source>
        <dbReference type="SAM" id="Phobius"/>
    </source>
</evidence>
<proteinExistence type="inferred from homology"/>
<evidence type="ECO:0000256" key="5">
    <source>
        <dbReference type="ARBA" id="ARBA00022481"/>
    </source>
</evidence>
<keyword evidence="9 11" id="KW-0472">Membrane</keyword>
<dbReference type="Gene3D" id="3.30.700.10">
    <property type="entry name" value="Glycoprotein, Type 4 Pilin"/>
    <property type="match status" value="1"/>
</dbReference>
<feature type="transmembrane region" description="Helical" evidence="11">
    <location>
        <begin position="12"/>
        <end position="38"/>
    </location>
</feature>
<evidence type="ECO:0000256" key="1">
    <source>
        <dbReference type="ARBA" id="ARBA00004377"/>
    </source>
</evidence>
<organism evidence="13 14">
    <name type="scientific">Luteolibacter soli</name>
    <dbReference type="NCBI Taxonomy" id="3135280"/>
    <lineage>
        <taxon>Bacteria</taxon>
        <taxon>Pseudomonadati</taxon>
        <taxon>Verrucomicrobiota</taxon>
        <taxon>Verrucomicrobiia</taxon>
        <taxon>Verrucomicrobiales</taxon>
        <taxon>Verrucomicrobiaceae</taxon>
        <taxon>Luteolibacter</taxon>
    </lineage>
</organism>
<dbReference type="PRINTS" id="PR00813">
    <property type="entry name" value="BCTERIALGSPG"/>
</dbReference>
<keyword evidence="7 11" id="KW-0812">Transmembrane</keyword>
<dbReference type="Pfam" id="PF08334">
    <property type="entry name" value="T2SSG"/>
    <property type="match status" value="1"/>
</dbReference>
<keyword evidence="5" id="KW-0488">Methylation</keyword>
<accession>A0ABU9AQB4</accession>
<protein>
    <recommendedName>
        <fullName evidence="3">Type II secretion system core protein G</fullName>
    </recommendedName>
</protein>
<name>A0ABU9AQB4_9BACT</name>
<dbReference type="InterPro" id="IPR013545">
    <property type="entry name" value="T2SS_protein-GspG_C"/>
</dbReference>
<dbReference type="InterPro" id="IPR000983">
    <property type="entry name" value="Bac_GSPG_pilin"/>
</dbReference>
<evidence type="ECO:0000256" key="9">
    <source>
        <dbReference type="ARBA" id="ARBA00023136"/>
    </source>
</evidence>
<keyword evidence="8 11" id="KW-1133">Transmembrane helix</keyword>
<dbReference type="InterPro" id="IPR012902">
    <property type="entry name" value="N_methyl_site"/>
</dbReference>
<feature type="domain" description="Type II secretion system protein GspG C-terminal" evidence="12">
    <location>
        <begin position="40"/>
        <end position="138"/>
    </location>
</feature>
<dbReference type="InterPro" id="IPR045584">
    <property type="entry name" value="Pilin-like"/>
</dbReference>
<keyword evidence="14" id="KW-1185">Reference proteome</keyword>
<sequence length="145" mass="15539">MKYKNVIRGRVAAGFTLLEMVIVLGIIAVLLGGSIALITGIPDVAKTQRVEADFRALSSALKAYKMSAGNYPTTTQGLAALVAKPGAPPPPTRWTQVMKKVPTDPWGHEYGYIFPGRKDPSEFEIISKGKDGTEGGEQDFSSQDA</sequence>
<dbReference type="NCBIfam" id="TIGR01710">
    <property type="entry name" value="typeII_sec_gspG"/>
    <property type="match status" value="1"/>
</dbReference>
<evidence type="ECO:0000313" key="14">
    <source>
        <dbReference type="Proteomes" id="UP001371305"/>
    </source>
</evidence>
<dbReference type="RefSeq" id="WP_341403316.1">
    <property type="nucleotide sequence ID" value="NZ_JBBUKT010000002.1"/>
</dbReference>
<comment type="subcellular location">
    <subcellularLocation>
        <location evidence="1">Cell inner membrane</location>
        <topology evidence="1">Single-pass membrane protein</topology>
    </subcellularLocation>
</comment>
<dbReference type="InterPro" id="IPR010054">
    <property type="entry name" value="Type2_sec_GspG"/>
</dbReference>
<evidence type="ECO:0000256" key="8">
    <source>
        <dbReference type="ARBA" id="ARBA00022989"/>
    </source>
</evidence>
<feature type="region of interest" description="Disordered" evidence="10">
    <location>
        <begin position="123"/>
        <end position="145"/>
    </location>
</feature>
<feature type="compositionally biased region" description="Basic and acidic residues" evidence="10">
    <location>
        <begin position="123"/>
        <end position="133"/>
    </location>
</feature>
<evidence type="ECO:0000256" key="10">
    <source>
        <dbReference type="SAM" id="MobiDB-lite"/>
    </source>
</evidence>
<dbReference type="Proteomes" id="UP001371305">
    <property type="component" value="Unassembled WGS sequence"/>
</dbReference>